<protein>
    <submittedName>
        <fullName evidence="3">Uncharacterized protein</fullName>
    </submittedName>
</protein>
<feature type="transmembrane region" description="Helical" evidence="2">
    <location>
        <begin position="82"/>
        <end position="101"/>
    </location>
</feature>
<gene>
    <name evidence="3" type="ORF">Esi_0526_0002</name>
</gene>
<keyword evidence="2" id="KW-0812">Transmembrane</keyword>
<evidence type="ECO:0000313" key="3">
    <source>
        <dbReference type="EMBL" id="CBJ33602.1"/>
    </source>
</evidence>
<dbReference type="Proteomes" id="UP000002630">
    <property type="component" value="Unassembled WGS sequence"/>
</dbReference>
<reference evidence="3 4" key="1">
    <citation type="journal article" date="2010" name="Nature">
        <title>The Ectocarpus genome and the independent evolution of multicellularity in brown algae.</title>
        <authorList>
            <person name="Cock J.M."/>
            <person name="Sterck L."/>
            <person name="Rouze P."/>
            <person name="Scornet D."/>
            <person name="Allen A.E."/>
            <person name="Amoutzias G."/>
            <person name="Anthouard V."/>
            <person name="Artiguenave F."/>
            <person name="Aury J.M."/>
            <person name="Badger J.H."/>
            <person name="Beszteri B."/>
            <person name="Billiau K."/>
            <person name="Bonnet E."/>
            <person name="Bothwell J.H."/>
            <person name="Bowler C."/>
            <person name="Boyen C."/>
            <person name="Brownlee C."/>
            <person name="Carrano C.J."/>
            <person name="Charrier B."/>
            <person name="Cho G.Y."/>
            <person name="Coelho S.M."/>
            <person name="Collen J."/>
            <person name="Corre E."/>
            <person name="Da Silva C."/>
            <person name="Delage L."/>
            <person name="Delaroque N."/>
            <person name="Dittami S.M."/>
            <person name="Doulbeau S."/>
            <person name="Elias M."/>
            <person name="Farnham G."/>
            <person name="Gachon C.M."/>
            <person name="Gschloessl B."/>
            <person name="Heesch S."/>
            <person name="Jabbari K."/>
            <person name="Jubin C."/>
            <person name="Kawai H."/>
            <person name="Kimura K."/>
            <person name="Kloareg B."/>
            <person name="Kupper F.C."/>
            <person name="Lang D."/>
            <person name="Le Bail A."/>
            <person name="Leblanc C."/>
            <person name="Lerouge P."/>
            <person name="Lohr M."/>
            <person name="Lopez P.J."/>
            <person name="Martens C."/>
            <person name="Maumus F."/>
            <person name="Michel G."/>
            <person name="Miranda-Saavedra D."/>
            <person name="Morales J."/>
            <person name="Moreau H."/>
            <person name="Motomura T."/>
            <person name="Nagasato C."/>
            <person name="Napoli C.A."/>
            <person name="Nelson D.R."/>
            <person name="Nyvall-Collen P."/>
            <person name="Peters A.F."/>
            <person name="Pommier C."/>
            <person name="Potin P."/>
            <person name="Poulain J."/>
            <person name="Quesneville H."/>
            <person name="Read B."/>
            <person name="Rensing S.A."/>
            <person name="Ritter A."/>
            <person name="Rousvoal S."/>
            <person name="Samanta M."/>
            <person name="Samson G."/>
            <person name="Schroeder D.C."/>
            <person name="Segurens B."/>
            <person name="Strittmatter M."/>
            <person name="Tonon T."/>
            <person name="Tregear J.W."/>
            <person name="Valentin K."/>
            <person name="von Dassow P."/>
            <person name="Yamagishi T."/>
            <person name="Van de Peer Y."/>
            <person name="Wincker P."/>
        </authorList>
    </citation>
    <scope>NUCLEOTIDE SEQUENCE [LARGE SCALE GENOMIC DNA]</scope>
    <source>
        <strain evidence="4">Ec32 / CCAP1310/4</strain>
    </source>
</reference>
<organism evidence="3 4">
    <name type="scientific">Ectocarpus siliculosus</name>
    <name type="common">Brown alga</name>
    <name type="synonym">Conferva siliculosa</name>
    <dbReference type="NCBI Taxonomy" id="2880"/>
    <lineage>
        <taxon>Eukaryota</taxon>
        <taxon>Sar</taxon>
        <taxon>Stramenopiles</taxon>
        <taxon>Ochrophyta</taxon>
        <taxon>PX clade</taxon>
        <taxon>Phaeophyceae</taxon>
        <taxon>Ectocarpales</taxon>
        <taxon>Ectocarpaceae</taxon>
        <taxon>Ectocarpus</taxon>
    </lineage>
</organism>
<feature type="region of interest" description="Disordered" evidence="1">
    <location>
        <begin position="1"/>
        <end position="38"/>
    </location>
</feature>
<evidence type="ECO:0000256" key="2">
    <source>
        <dbReference type="SAM" id="Phobius"/>
    </source>
</evidence>
<dbReference type="InParanoid" id="D7G3S5"/>
<dbReference type="EMBL" id="FN649760">
    <property type="protein sequence ID" value="CBJ33602.1"/>
    <property type="molecule type" value="Genomic_DNA"/>
</dbReference>
<evidence type="ECO:0000313" key="4">
    <source>
        <dbReference type="Proteomes" id="UP000002630"/>
    </source>
</evidence>
<proteinExistence type="predicted"/>
<name>D7G3S5_ECTSI</name>
<accession>D7G3S5</accession>
<evidence type="ECO:0000256" key="1">
    <source>
        <dbReference type="SAM" id="MobiDB-lite"/>
    </source>
</evidence>
<keyword evidence="2" id="KW-1133">Transmembrane helix</keyword>
<keyword evidence="2" id="KW-0472">Membrane</keyword>
<feature type="compositionally biased region" description="Basic and acidic residues" evidence="1">
    <location>
        <begin position="10"/>
        <end position="26"/>
    </location>
</feature>
<dbReference type="AlphaFoldDB" id="D7G3S5"/>
<dbReference type="OrthoDB" id="10297255at2759"/>
<sequence length="111" mass="12270">MTFSLWNGHDSVDLETPKAPQRERTRSSGSCRTPVPGSPSIVFLKAPVVLQRTPGEKTKLLPSQTQQRPESHASKQIKRCQLVAVVLISLVTAAVIILFLAGDPRTDNRRR</sequence>
<keyword evidence="4" id="KW-1185">Reference proteome</keyword>
<feature type="region of interest" description="Disordered" evidence="1">
    <location>
        <begin position="55"/>
        <end position="74"/>
    </location>
</feature>